<dbReference type="RefSeq" id="WP_327597988.1">
    <property type="nucleotide sequence ID" value="NZ_JAYXHS010000001.1"/>
</dbReference>
<dbReference type="SFLD" id="SFLDG01129">
    <property type="entry name" value="C1.5:_HAD__Beta-PGM__Phosphata"/>
    <property type="match status" value="1"/>
</dbReference>
<dbReference type="PANTHER" id="PTHR46193">
    <property type="entry name" value="6-PHOSPHOGLUCONATE PHOSPHATASE"/>
    <property type="match status" value="1"/>
</dbReference>
<evidence type="ECO:0000313" key="6">
    <source>
        <dbReference type="Proteomes" id="UP001331561"/>
    </source>
</evidence>
<dbReference type="Gene3D" id="1.10.150.240">
    <property type="entry name" value="Putative phosphatase, domain 2"/>
    <property type="match status" value="1"/>
</dbReference>
<dbReference type="InterPro" id="IPR036412">
    <property type="entry name" value="HAD-like_sf"/>
</dbReference>
<reference evidence="5 6" key="1">
    <citation type="submission" date="2024-01" db="EMBL/GenBank/DDBJ databases">
        <title>Uliginosibacterium soil sp. nov.</title>
        <authorList>
            <person name="Lv Y."/>
        </authorList>
    </citation>
    <scope>NUCLEOTIDE SEQUENCE [LARGE SCALE GENOMIC DNA]</scope>
    <source>
        <strain evidence="5 6">H3</strain>
    </source>
</reference>
<dbReference type="EMBL" id="JAYXHS010000001">
    <property type="protein sequence ID" value="MEC5385024.1"/>
    <property type="molecule type" value="Genomic_DNA"/>
</dbReference>
<comment type="similarity">
    <text evidence="2">Belongs to the HAD-like hydrolase superfamily. CbbY/CbbZ/Gph/YieH family.</text>
</comment>
<dbReference type="Proteomes" id="UP001331561">
    <property type="component" value="Unassembled WGS sequence"/>
</dbReference>
<evidence type="ECO:0000256" key="3">
    <source>
        <dbReference type="ARBA" id="ARBA00022723"/>
    </source>
</evidence>
<evidence type="ECO:0000256" key="4">
    <source>
        <dbReference type="ARBA" id="ARBA00022842"/>
    </source>
</evidence>
<keyword evidence="4" id="KW-0460">Magnesium</keyword>
<keyword evidence="3" id="KW-0479">Metal-binding</keyword>
<protein>
    <submittedName>
        <fullName evidence="5">HAD-IA family hydrolase</fullName>
    </submittedName>
</protein>
<evidence type="ECO:0000256" key="1">
    <source>
        <dbReference type="ARBA" id="ARBA00001946"/>
    </source>
</evidence>
<organism evidence="5 6">
    <name type="scientific">Uliginosibacterium silvisoli</name>
    <dbReference type="NCBI Taxonomy" id="3114758"/>
    <lineage>
        <taxon>Bacteria</taxon>
        <taxon>Pseudomonadati</taxon>
        <taxon>Pseudomonadota</taxon>
        <taxon>Betaproteobacteria</taxon>
        <taxon>Rhodocyclales</taxon>
        <taxon>Zoogloeaceae</taxon>
        <taxon>Uliginosibacterium</taxon>
    </lineage>
</organism>
<comment type="cofactor">
    <cofactor evidence="1">
        <name>Mg(2+)</name>
        <dbReference type="ChEBI" id="CHEBI:18420"/>
    </cofactor>
</comment>
<dbReference type="InterPro" id="IPR051600">
    <property type="entry name" value="Beta-PGM-like"/>
</dbReference>
<dbReference type="SUPFAM" id="SSF56784">
    <property type="entry name" value="HAD-like"/>
    <property type="match status" value="1"/>
</dbReference>
<evidence type="ECO:0000313" key="5">
    <source>
        <dbReference type="EMBL" id="MEC5385024.1"/>
    </source>
</evidence>
<dbReference type="NCBIfam" id="TIGR01509">
    <property type="entry name" value="HAD-SF-IA-v3"/>
    <property type="match status" value="1"/>
</dbReference>
<dbReference type="GO" id="GO:0016787">
    <property type="term" value="F:hydrolase activity"/>
    <property type="evidence" value="ECO:0007669"/>
    <property type="project" value="UniProtKB-KW"/>
</dbReference>
<evidence type="ECO:0000256" key="2">
    <source>
        <dbReference type="ARBA" id="ARBA00006171"/>
    </source>
</evidence>
<gene>
    <name evidence="5" type="ORF">VVD49_04775</name>
</gene>
<dbReference type="InterPro" id="IPR023198">
    <property type="entry name" value="PGP-like_dom2"/>
</dbReference>
<sequence>MSDLCVIFDLDGTLVDSEGLCNQAYLDLLPQLAGHGITLDELVLRFRGRKMALIVSELEQILGTTLHSDFVPEYRQHVAHLFSTCLQPMPGVPEMLAQLRSPFCIASSGPLAKIRDALTVTGLLHFFEGRIFSAYEVGSWKPDPGLFLHAAQAMGTEPGRCVVVEDSPVGVEAAQAAGMFALQYLPGTEEAHPYATLFNDMSLLPTLLHQRVMHLHEGAGLES</sequence>
<dbReference type="Gene3D" id="3.40.50.1000">
    <property type="entry name" value="HAD superfamily/HAD-like"/>
    <property type="match status" value="1"/>
</dbReference>
<dbReference type="Pfam" id="PF00702">
    <property type="entry name" value="Hydrolase"/>
    <property type="match status" value="1"/>
</dbReference>
<comment type="caution">
    <text evidence="5">The sequence shown here is derived from an EMBL/GenBank/DDBJ whole genome shotgun (WGS) entry which is preliminary data.</text>
</comment>
<name>A0ABU6K049_9RHOO</name>
<keyword evidence="5" id="KW-0378">Hydrolase</keyword>
<keyword evidence="6" id="KW-1185">Reference proteome</keyword>
<accession>A0ABU6K049</accession>
<dbReference type="CDD" id="cd07526">
    <property type="entry name" value="HAD_BPGM_like"/>
    <property type="match status" value="1"/>
</dbReference>
<proteinExistence type="inferred from homology"/>
<dbReference type="SFLD" id="SFLDS00003">
    <property type="entry name" value="Haloacid_Dehalogenase"/>
    <property type="match status" value="1"/>
</dbReference>
<dbReference type="InterPro" id="IPR023214">
    <property type="entry name" value="HAD_sf"/>
</dbReference>
<dbReference type="InterPro" id="IPR006439">
    <property type="entry name" value="HAD-SF_hydro_IA"/>
</dbReference>
<dbReference type="PANTHER" id="PTHR46193:SF10">
    <property type="entry name" value="6-PHOSPHOGLUCONATE PHOSPHATASE"/>
    <property type="match status" value="1"/>
</dbReference>